<dbReference type="Proteomes" id="UP001595921">
    <property type="component" value="Unassembled WGS sequence"/>
</dbReference>
<evidence type="ECO:0000313" key="2">
    <source>
        <dbReference type="EMBL" id="MFC4356723.1"/>
    </source>
</evidence>
<accession>A0ABD5P7R4</accession>
<name>A0ABD5P7R4_9EURY</name>
<protein>
    <submittedName>
        <fullName evidence="2">Uncharacterized protein</fullName>
    </submittedName>
</protein>
<organism evidence="2 3">
    <name type="scientific">Halobium salinum</name>
    <dbReference type="NCBI Taxonomy" id="1364940"/>
    <lineage>
        <taxon>Archaea</taxon>
        <taxon>Methanobacteriati</taxon>
        <taxon>Methanobacteriota</taxon>
        <taxon>Stenosarchaea group</taxon>
        <taxon>Halobacteria</taxon>
        <taxon>Halobacteriales</taxon>
        <taxon>Haloferacaceae</taxon>
        <taxon>Halobium</taxon>
    </lineage>
</organism>
<evidence type="ECO:0000256" key="1">
    <source>
        <dbReference type="SAM" id="MobiDB-lite"/>
    </source>
</evidence>
<sequence>MTTLNEHVLNEAGERQDRLTIGQLVTLIERHDGEGGPGVTRDRIMAYAEELSGRGGPVNPDKVETAIDERLAEDDSLSGPVGWTGSASLFGVDDGRVSTFPPSWHEAFSDHSPSVRDIVEFALRDPDSDGNDNGGAGSDEAAGGPAGVPRQVVLNAATLFGGMEWSTAQGELEELRGEGVVVEDLDQHPNPNVRLAEDDGASNHAQE</sequence>
<dbReference type="EMBL" id="JBHSDS010000002">
    <property type="protein sequence ID" value="MFC4356723.1"/>
    <property type="molecule type" value="Genomic_DNA"/>
</dbReference>
<evidence type="ECO:0000313" key="3">
    <source>
        <dbReference type="Proteomes" id="UP001595921"/>
    </source>
</evidence>
<dbReference type="AlphaFoldDB" id="A0ABD5P7R4"/>
<reference evidence="2 3" key="1">
    <citation type="journal article" date="2019" name="Int. J. Syst. Evol. Microbiol.">
        <title>The Global Catalogue of Microorganisms (GCM) 10K type strain sequencing project: providing services to taxonomists for standard genome sequencing and annotation.</title>
        <authorList>
            <consortium name="The Broad Institute Genomics Platform"/>
            <consortium name="The Broad Institute Genome Sequencing Center for Infectious Disease"/>
            <person name="Wu L."/>
            <person name="Ma J."/>
        </authorList>
    </citation>
    <scope>NUCLEOTIDE SEQUENCE [LARGE SCALE GENOMIC DNA]</scope>
    <source>
        <strain evidence="2 3">CGMCC 1.12553</strain>
    </source>
</reference>
<dbReference type="RefSeq" id="WP_267625159.1">
    <property type="nucleotide sequence ID" value="NZ_JAODIW010000010.1"/>
</dbReference>
<keyword evidence="3" id="KW-1185">Reference proteome</keyword>
<feature type="region of interest" description="Disordered" evidence="1">
    <location>
        <begin position="124"/>
        <end position="147"/>
    </location>
</feature>
<comment type="caution">
    <text evidence="2">The sequence shown here is derived from an EMBL/GenBank/DDBJ whole genome shotgun (WGS) entry which is preliminary data.</text>
</comment>
<gene>
    <name evidence="2" type="ORF">ACFO0N_02035</name>
</gene>
<proteinExistence type="predicted"/>
<feature type="region of interest" description="Disordered" evidence="1">
    <location>
        <begin position="184"/>
        <end position="207"/>
    </location>
</feature>